<evidence type="ECO:0000256" key="1">
    <source>
        <dbReference type="SAM" id="MobiDB-lite"/>
    </source>
</evidence>
<organism evidence="2 3">
    <name type="scientific">Zosterops borbonicus</name>
    <dbReference type="NCBI Taxonomy" id="364589"/>
    <lineage>
        <taxon>Eukaryota</taxon>
        <taxon>Metazoa</taxon>
        <taxon>Chordata</taxon>
        <taxon>Craniata</taxon>
        <taxon>Vertebrata</taxon>
        <taxon>Euteleostomi</taxon>
        <taxon>Archelosauria</taxon>
        <taxon>Archosauria</taxon>
        <taxon>Dinosauria</taxon>
        <taxon>Saurischia</taxon>
        <taxon>Theropoda</taxon>
        <taxon>Coelurosauria</taxon>
        <taxon>Aves</taxon>
        <taxon>Neognathae</taxon>
        <taxon>Neoaves</taxon>
        <taxon>Telluraves</taxon>
        <taxon>Australaves</taxon>
        <taxon>Passeriformes</taxon>
        <taxon>Sylvioidea</taxon>
        <taxon>Zosteropidae</taxon>
        <taxon>Zosterops</taxon>
    </lineage>
</organism>
<evidence type="ECO:0000313" key="2">
    <source>
        <dbReference type="EMBL" id="TRZ06076.1"/>
    </source>
</evidence>
<name>A0A8K1D982_9PASS</name>
<gene>
    <name evidence="2" type="ORF">HGM15179_021031</name>
</gene>
<feature type="region of interest" description="Disordered" evidence="1">
    <location>
        <begin position="1"/>
        <end position="88"/>
    </location>
</feature>
<comment type="caution">
    <text evidence="2">The sequence shown here is derived from an EMBL/GenBank/DDBJ whole genome shotgun (WGS) entry which is preliminary data.</text>
</comment>
<dbReference type="Proteomes" id="UP000796761">
    <property type="component" value="Unassembled WGS sequence"/>
</dbReference>
<evidence type="ECO:0000313" key="3">
    <source>
        <dbReference type="Proteomes" id="UP000796761"/>
    </source>
</evidence>
<sequence length="88" mass="9117">DAGGAPRLGRAFRHQDPEEGRGGSGRRRRLHPGGEEGPGPGAPPAFPHTPALHIPDPRPAVLCDGVRHRGGSHVPHPAGREIQGAARG</sequence>
<feature type="non-terminal residue" evidence="2">
    <location>
        <position position="1"/>
    </location>
</feature>
<accession>A0A8K1D982</accession>
<keyword evidence="3" id="KW-1185">Reference proteome</keyword>
<feature type="non-terminal residue" evidence="2">
    <location>
        <position position="88"/>
    </location>
</feature>
<protein>
    <submittedName>
        <fullName evidence="2">Uncharacterized protein</fullName>
    </submittedName>
</protein>
<dbReference type="EMBL" id="SWJQ01002989">
    <property type="protein sequence ID" value="TRZ06076.1"/>
    <property type="molecule type" value="Genomic_DNA"/>
</dbReference>
<proteinExistence type="predicted"/>
<reference evidence="2" key="1">
    <citation type="submission" date="2019-04" db="EMBL/GenBank/DDBJ databases">
        <title>Genome assembly of Zosterops borbonicus 15179.</title>
        <authorList>
            <person name="Leroy T."/>
            <person name="Anselmetti Y."/>
            <person name="Tilak M.-K."/>
            <person name="Nabholz B."/>
        </authorList>
    </citation>
    <scope>NUCLEOTIDE SEQUENCE</scope>
    <source>
        <strain evidence="2">HGM_15179</strain>
        <tissue evidence="2">Muscle</tissue>
    </source>
</reference>
<dbReference type="AlphaFoldDB" id="A0A8K1D982"/>